<name>A0A7X5QEA1_9GAMM</name>
<dbReference type="PANTHER" id="PTHR36833:SF2">
    <property type="entry name" value="SLR0610 PROTEIN"/>
    <property type="match status" value="1"/>
</dbReference>
<dbReference type="Proteomes" id="UP000591844">
    <property type="component" value="Unassembled WGS sequence"/>
</dbReference>
<dbReference type="InterPro" id="IPR010390">
    <property type="entry name" value="ABC-2_transporter-like"/>
</dbReference>
<evidence type="ECO:0000256" key="1">
    <source>
        <dbReference type="SAM" id="Phobius"/>
    </source>
</evidence>
<dbReference type="AlphaFoldDB" id="A0A7X5QEA1"/>
<dbReference type="EMBL" id="PUJW01000010">
    <property type="protein sequence ID" value="NHB92771.1"/>
    <property type="molecule type" value="Genomic_DNA"/>
</dbReference>
<sequence>MGSLAVHGGSFAVCCRAFCLAARCPPLFGFWIMIHSLSVIRMALILSMKRSMQYRWDFLIDGALSLIMAALQLLPLLVLFTERGTVAGWSFEQMLVLMGWYMMLCAVVEGLIAPSLAAAVAGIRTGLFDYILMRPIDSLFLCSLVDIRLWKGIDFLFGLGLAIYAFIQLDVHPSFTDITMTIILSLGGLATAYALFVLAIAASFALVRIQNLTNVLSSLLGFARWPIHLFDFPWRIVFSFLIPIGVMTSYPVMALLGMLTLPLAMGALGIAVFFFVVARLAWKRALRGYRSASS</sequence>
<feature type="transmembrane region" description="Helical" evidence="1">
    <location>
        <begin position="58"/>
        <end position="80"/>
    </location>
</feature>
<organism evidence="2 3">
    <name type="scientific">Photorhabdus cinerea</name>
    <dbReference type="NCBI Taxonomy" id="471575"/>
    <lineage>
        <taxon>Bacteria</taxon>
        <taxon>Pseudomonadati</taxon>
        <taxon>Pseudomonadota</taxon>
        <taxon>Gammaproteobacteria</taxon>
        <taxon>Enterobacterales</taxon>
        <taxon>Morganellaceae</taxon>
        <taxon>Photorhabdus</taxon>
    </lineage>
</organism>
<feature type="transmembrane region" description="Helical" evidence="1">
    <location>
        <begin position="179"/>
        <end position="207"/>
    </location>
</feature>
<keyword evidence="3" id="KW-1185">Reference proteome</keyword>
<feature type="transmembrane region" description="Helical" evidence="1">
    <location>
        <begin position="27"/>
        <end position="46"/>
    </location>
</feature>
<gene>
    <name evidence="2" type="ORF">C5469_11700</name>
</gene>
<comment type="caution">
    <text evidence="2">The sequence shown here is derived from an EMBL/GenBank/DDBJ whole genome shotgun (WGS) entry which is preliminary data.</text>
</comment>
<keyword evidence="1" id="KW-1133">Transmembrane helix</keyword>
<reference evidence="2 3" key="1">
    <citation type="submission" date="2018-02" db="EMBL/GenBank/DDBJ databases">
        <authorList>
            <person name="Machado R.A."/>
        </authorList>
    </citation>
    <scope>NUCLEOTIDE SEQUENCE [LARGE SCALE GENOMIC DNA]</scope>
    <source>
        <strain evidence="2 3">DSM 19724</strain>
    </source>
</reference>
<proteinExistence type="predicted"/>
<feature type="transmembrane region" description="Helical" evidence="1">
    <location>
        <begin position="232"/>
        <end position="253"/>
    </location>
</feature>
<protein>
    <recommendedName>
        <fullName evidence="4">ABC transporter permease</fullName>
    </recommendedName>
</protein>
<accession>A0A7X5QEA1</accession>
<evidence type="ECO:0000313" key="2">
    <source>
        <dbReference type="EMBL" id="NHB92771.1"/>
    </source>
</evidence>
<feature type="transmembrane region" description="Helical" evidence="1">
    <location>
        <begin position="149"/>
        <end position="167"/>
    </location>
</feature>
<dbReference type="PANTHER" id="PTHR36833">
    <property type="entry name" value="SLR0610 PROTEIN-RELATED"/>
    <property type="match status" value="1"/>
</dbReference>
<dbReference type="Pfam" id="PF06182">
    <property type="entry name" value="ABC2_membrane_6"/>
    <property type="match status" value="1"/>
</dbReference>
<feature type="transmembrane region" description="Helical" evidence="1">
    <location>
        <begin position="259"/>
        <end position="282"/>
    </location>
</feature>
<keyword evidence="1" id="KW-0472">Membrane</keyword>
<evidence type="ECO:0008006" key="4">
    <source>
        <dbReference type="Google" id="ProtNLM"/>
    </source>
</evidence>
<evidence type="ECO:0000313" key="3">
    <source>
        <dbReference type="Proteomes" id="UP000591844"/>
    </source>
</evidence>
<feature type="transmembrane region" description="Helical" evidence="1">
    <location>
        <begin position="100"/>
        <end position="128"/>
    </location>
</feature>
<keyword evidence="1" id="KW-0812">Transmembrane</keyword>